<dbReference type="Gene3D" id="1.10.287.470">
    <property type="entry name" value="Helix hairpin bin"/>
    <property type="match status" value="1"/>
</dbReference>
<evidence type="ECO:0000259" key="3">
    <source>
        <dbReference type="Pfam" id="PF25917"/>
    </source>
</evidence>
<feature type="domain" description="YknX-like C-terminal permuted SH3-like" evidence="5">
    <location>
        <begin position="293"/>
        <end position="359"/>
    </location>
</feature>
<dbReference type="NCBIfam" id="TIGR01730">
    <property type="entry name" value="RND_mfp"/>
    <property type="match status" value="1"/>
</dbReference>
<dbReference type="EMBL" id="RBLG01000003">
    <property type="protein sequence ID" value="RKS50499.1"/>
    <property type="molecule type" value="Genomic_DNA"/>
</dbReference>
<dbReference type="RefSeq" id="WP_245984163.1">
    <property type="nucleotide sequence ID" value="NZ_RBLG01000003.1"/>
</dbReference>
<keyword evidence="7" id="KW-1185">Reference proteome</keyword>
<dbReference type="GO" id="GO:1990281">
    <property type="term" value="C:efflux pump complex"/>
    <property type="evidence" value="ECO:0007669"/>
    <property type="project" value="TreeGrafter"/>
</dbReference>
<dbReference type="Gene3D" id="2.40.50.100">
    <property type="match status" value="1"/>
</dbReference>
<protein>
    <submittedName>
        <fullName evidence="6">RND family efflux transporter MFP subunit</fullName>
    </submittedName>
</protein>
<feature type="coiled-coil region" evidence="2">
    <location>
        <begin position="107"/>
        <end position="134"/>
    </location>
</feature>
<dbReference type="GO" id="GO:0015562">
    <property type="term" value="F:efflux transmembrane transporter activity"/>
    <property type="evidence" value="ECO:0007669"/>
    <property type="project" value="TreeGrafter"/>
</dbReference>
<dbReference type="SUPFAM" id="SSF111369">
    <property type="entry name" value="HlyD-like secretion proteins"/>
    <property type="match status" value="1"/>
</dbReference>
<dbReference type="PANTHER" id="PTHR30469:SF20">
    <property type="entry name" value="EFFLUX RND TRANSPORTER PERIPLASMIC ADAPTOR SUBUNIT"/>
    <property type="match status" value="1"/>
</dbReference>
<dbReference type="PROSITE" id="PS51257">
    <property type="entry name" value="PROKAR_LIPOPROTEIN"/>
    <property type="match status" value="1"/>
</dbReference>
<dbReference type="InterPro" id="IPR058637">
    <property type="entry name" value="YknX-like_C"/>
</dbReference>
<evidence type="ECO:0000313" key="7">
    <source>
        <dbReference type="Proteomes" id="UP000276282"/>
    </source>
</evidence>
<gene>
    <name evidence="6" type="ORF">BC962_2262</name>
</gene>
<dbReference type="Gene3D" id="2.40.30.170">
    <property type="match status" value="1"/>
</dbReference>
<proteinExistence type="inferred from homology"/>
<dbReference type="Gene3D" id="2.40.420.20">
    <property type="match status" value="1"/>
</dbReference>
<dbReference type="Pfam" id="PF25917">
    <property type="entry name" value="BSH_RND"/>
    <property type="match status" value="1"/>
</dbReference>
<dbReference type="InterPro" id="IPR058625">
    <property type="entry name" value="MdtA-like_BSH"/>
</dbReference>
<name>A0A495PPB4_9FLAO</name>
<feature type="domain" description="Multidrug resistance protein MdtA-like barrel-sandwich hybrid" evidence="3">
    <location>
        <begin position="75"/>
        <end position="195"/>
    </location>
</feature>
<feature type="domain" description="CusB-like beta-barrel" evidence="4">
    <location>
        <begin position="211"/>
        <end position="277"/>
    </location>
</feature>
<organism evidence="6 7">
    <name type="scientific">Gillisia mitskevichiae</name>
    <dbReference type="NCBI Taxonomy" id="270921"/>
    <lineage>
        <taxon>Bacteria</taxon>
        <taxon>Pseudomonadati</taxon>
        <taxon>Bacteroidota</taxon>
        <taxon>Flavobacteriia</taxon>
        <taxon>Flavobacteriales</taxon>
        <taxon>Flavobacteriaceae</taxon>
        <taxon>Gillisia</taxon>
    </lineage>
</organism>
<evidence type="ECO:0000259" key="5">
    <source>
        <dbReference type="Pfam" id="PF25989"/>
    </source>
</evidence>
<dbReference type="AlphaFoldDB" id="A0A495PPB4"/>
<dbReference type="Pfam" id="PF25954">
    <property type="entry name" value="Beta-barrel_RND_2"/>
    <property type="match status" value="1"/>
</dbReference>
<keyword evidence="2" id="KW-0175">Coiled coil</keyword>
<reference evidence="6 7" key="1">
    <citation type="submission" date="2018-10" db="EMBL/GenBank/DDBJ databases">
        <title>Genomic Encyclopedia of Archaeal and Bacterial Type Strains, Phase II (KMG-II): from individual species to whole genera.</title>
        <authorList>
            <person name="Goeker M."/>
        </authorList>
    </citation>
    <scope>NUCLEOTIDE SEQUENCE [LARGE SCALE GENOMIC DNA]</scope>
    <source>
        <strain evidence="6 7">DSM 19839</strain>
    </source>
</reference>
<dbReference type="Pfam" id="PF25989">
    <property type="entry name" value="YknX_C"/>
    <property type="match status" value="1"/>
</dbReference>
<sequence length="363" mass="40283">MINKLNSLLAKRMRQFYPILLLCITFIIFQACKKDEKTQEIQPIDVKTILVGEQSFKNNSNVLSATGRIAADKNVKLSFQVSGTIEQFPVKMGEYVKQNDLIASIDATTYQKQYETQKAQADLAEDNYARVKEVYEKGSIAEVRMVEARSNYQQAQAAAEASYQNVKHTSIRAPFSGYVGEKMMEAGDLASPGQPVVYFFNIDKLKAIIPIPDDEINQYEKGDKAVVKLDVLNKEYAGEITEISVQTDSSNPTYTAQISINNPTGKIKPGMTCSVSILEKLEAKEESSATIIVPVETVSVTDGNENFVYIVNNQNKAKRRIVKTGKLTDEGIAITEGLKNGEQLITSGYHKLTENTPVNIVNK</sequence>
<evidence type="ECO:0000256" key="1">
    <source>
        <dbReference type="ARBA" id="ARBA00009477"/>
    </source>
</evidence>
<dbReference type="Proteomes" id="UP000276282">
    <property type="component" value="Unassembled WGS sequence"/>
</dbReference>
<evidence type="ECO:0000259" key="4">
    <source>
        <dbReference type="Pfam" id="PF25954"/>
    </source>
</evidence>
<comment type="caution">
    <text evidence="6">The sequence shown here is derived from an EMBL/GenBank/DDBJ whole genome shotgun (WGS) entry which is preliminary data.</text>
</comment>
<comment type="similarity">
    <text evidence="1">Belongs to the membrane fusion protein (MFP) (TC 8.A.1) family.</text>
</comment>
<dbReference type="InterPro" id="IPR058792">
    <property type="entry name" value="Beta-barrel_RND_2"/>
</dbReference>
<dbReference type="InterPro" id="IPR006143">
    <property type="entry name" value="RND_pump_MFP"/>
</dbReference>
<evidence type="ECO:0000313" key="6">
    <source>
        <dbReference type="EMBL" id="RKS50499.1"/>
    </source>
</evidence>
<dbReference type="PANTHER" id="PTHR30469">
    <property type="entry name" value="MULTIDRUG RESISTANCE PROTEIN MDTA"/>
    <property type="match status" value="1"/>
</dbReference>
<accession>A0A495PPB4</accession>
<evidence type="ECO:0000256" key="2">
    <source>
        <dbReference type="SAM" id="Coils"/>
    </source>
</evidence>